<keyword evidence="2" id="KW-1185">Reference proteome</keyword>
<evidence type="ECO:0000313" key="2">
    <source>
        <dbReference type="Proteomes" id="UP000011083"/>
    </source>
</evidence>
<dbReference type="KEGG" id="acan:ACA1_266240"/>
<proteinExistence type="predicted"/>
<evidence type="ECO:0000313" key="1">
    <source>
        <dbReference type="EMBL" id="ELR19398.1"/>
    </source>
</evidence>
<dbReference type="InterPro" id="IPR016024">
    <property type="entry name" value="ARM-type_fold"/>
</dbReference>
<dbReference type="Proteomes" id="UP000011083">
    <property type="component" value="Unassembled WGS sequence"/>
</dbReference>
<protein>
    <submittedName>
        <fullName evidence="1">HEAT repeat domain containing protein</fullName>
    </submittedName>
</protein>
<dbReference type="SUPFAM" id="SSF48371">
    <property type="entry name" value="ARM repeat"/>
    <property type="match status" value="1"/>
</dbReference>
<dbReference type="Gene3D" id="1.25.10.10">
    <property type="entry name" value="Leucine-rich Repeat Variant"/>
    <property type="match status" value="1"/>
</dbReference>
<gene>
    <name evidence="1" type="ORF">ACA1_266240</name>
</gene>
<dbReference type="GeneID" id="14920177"/>
<name>L8H3T5_ACACF</name>
<dbReference type="InterPro" id="IPR011989">
    <property type="entry name" value="ARM-like"/>
</dbReference>
<dbReference type="AlphaFoldDB" id="L8H3T5"/>
<dbReference type="VEuPathDB" id="AmoebaDB:ACA1_266240"/>
<dbReference type="RefSeq" id="XP_004341483.1">
    <property type="nucleotide sequence ID" value="XM_004341435.1"/>
</dbReference>
<organism evidence="1 2">
    <name type="scientific">Acanthamoeba castellanii (strain ATCC 30010 / Neff)</name>
    <dbReference type="NCBI Taxonomy" id="1257118"/>
    <lineage>
        <taxon>Eukaryota</taxon>
        <taxon>Amoebozoa</taxon>
        <taxon>Discosea</taxon>
        <taxon>Longamoebia</taxon>
        <taxon>Centramoebida</taxon>
        <taxon>Acanthamoebidae</taxon>
        <taxon>Acanthamoeba</taxon>
    </lineage>
</organism>
<reference evidence="1 2" key="1">
    <citation type="journal article" date="2013" name="Genome Biol.">
        <title>Genome of Acanthamoeba castellanii highlights extensive lateral gene transfer and early evolution of tyrosine kinase signaling.</title>
        <authorList>
            <person name="Clarke M."/>
            <person name="Lohan A.J."/>
            <person name="Liu B."/>
            <person name="Lagkouvardos I."/>
            <person name="Roy S."/>
            <person name="Zafar N."/>
            <person name="Bertelli C."/>
            <person name="Schilde C."/>
            <person name="Kianianmomeni A."/>
            <person name="Burglin T.R."/>
            <person name="Frech C."/>
            <person name="Turcotte B."/>
            <person name="Kopec K.O."/>
            <person name="Synnott J.M."/>
            <person name="Choo C."/>
            <person name="Paponov I."/>
            <person name="Finkler A."/>
            <person name="Soon Heng Tan C."/>
            <person name="Hutchins A.P."/>
            <person name="Weinmeier T."/>
            <person name="Rattei T."/>
            <person name="Chu J.S."/>
            <person name="Gimenez G."/>
            <person name="Irimia M."/>
            <person name="Rigden D.J."/>
            <person name="Fitzpatrick D.A."/>
            <person name="Lorenzo-Morales J."/>
            <person name="Bateman A."/>
            <person name="Chiu C.H."/>
            <person name="Tang P."/>
            <person name="Hegemann P."/>
            <person name="Fromm H."/>
            <person name="Raoult D."/>
            <person name="Greub G."/>
            <person name="Miranda-Saavedra D."/>
            <person name="Chen N."/>
            <person name="Nash P."/>
            <person name="Ginger M.L."/>
            <person name="Horn M."/>
            <person name="Schaap P."/>
            <person name="Caler L."/>
            <person name="Loftus B."/>
        </authorList>
    </citation>
    <scope>NUCLEOTIDE SEQUENCE [LARGE SCALE GENOMIC DNA]</scope>
    <source>
        <strain evidence="1 2">Neff</strain>
    </source>
</reference>
<sequence length="686" mass="76590">MQRWTHHFRHEVQTHFRQAAATLLGPTVIDPQQHDIVSWALKEALCVLGPGLLLDTGIRSARHCPLPELCGDPNPPPVVAQFTLEFVAAQRQRHREHRARQLRQREERVVAVARRLWARVVTAAHEQPHDGSNAVAVVVLLRGISLMFRVLRNAGAASDASNLAGGTLDDGGLDAFDDRFTSCLLNHPNTTAVIAAVHCLATWVPVFHLLPLGPAPEDVSRSRTYQQLRLLFHGAADSRIRSAVLHILVRLECPGLVQDLLERCAQETDTEVLTQLYHNGQAMVSQESFHLIESVVDVAQRGLNHYDKRVVAAAISTVVCVMMAHYQRQDRSEDVDKLCCMIARAVSRLEMISEPGVESLLRLTAARIAAYEHHHHQSNGALLERLPQELKDLIGECRASRQQNQNVGAYKARSITSKLPAHQPLWRALSQVAASQLVPECSWQLRESGLLLLEVMGQVWEWKNSEMQAFVEEHWAFLVATLNDPVAQVRLRCCDTITQLLANGLPSKQDHDRLSRLVDEGLLVLLSSELSRGSPARVPTAAADAPQVFVQALALLRQLAANETQCTEAAVQRAFVGYLACIAHIPLNRQPDVMERVLEWFKRDKAPRAKLACAALVTMIEEHLRSHDLRAICAGLTFLVALWPHFDVDSRSCVVQCTVRVLDARGFPDEVQHQSNIIISNRYHHK</sequence>
<accession>L8H3T5</accession>
<dbReference type="EMBL" id="KB007933">
    <property type="protein sequence ID" value="ELR19398.1"/>
    <property type="molecule type" value="Genomic_DNA"/>
</dbReference>